<dbReference type="EMBL" id="AODQ01000042">
    <property type="protein sequence ID" value="EMR02885.1"/>
    <property type="molecule type" value="Genomic_DNA"/>
</dbReference>
<dbReference type="InterPro" id="IPR013221">
    <property type="entry name" value="Mur_ligase_cen"/>
</dbReference>
<dbReference type="EC" id="6.3.2.12" evidence="6"/>
<dbReference type="OrthoDB" id="9809356at2"/>
<dbReference type="Proteomes" id="UP000011910">
    <property type="component" value="Unassembled WGS sequence"/>
</dbReference>
<comment type="pathway">
    <text evidence="3">Cofactor biosynthesis; tetrahydrofolate biosynthesis; 7,8-dihydrofolate from 2-amino-4-hydroxy-6-hydroxymethyl-7,8-dihydropteridine diphosphate and 4-aminobenzoate: step 2/2.</text>
</comment>
<dbReference type="SUPFAM" id="SSF53244">
    <property type="entry name" value="MurD-like peptide ligases, peptide-binding domain"/>
    <property type="match status" value="1"/>
</dbReference>
<dbReference type="Gene3D" id="3.90.190.20">
    <property type="entry name" value="Mur ligase, C-terminal domain"/>
    <property type="match status" value="1"/>
</dbReference>
<comment type="caution">
    <text evidence="25">The sequence shown here is derived from an EMBL/GenBank/DDBJ whole genome shotgun (WGS) entry which is preliminary data.</text>
</comment>
<dbReference type="eggNOG" id="COG0285">
    <property type="taxonomic scope" value="Bacteria"/>
</dbReference>
<keyword evidence="10" id="KW-0479">Metal-binding</keyword>
<comment type="catalytic activity">
    <reaction evidence="21">
        <text>7,8-dihydropteroate + L-glutamate + ATP = 7,8-dihydrofolate + ADP + phosphate + H(+)</text>
        <dbReference type="Rhea" id="RHEA:23584"/>
        <dbReference type="ChEBI" id="CHEBI:15378"/>
        <dbReference type="ChEBI" id="CHEBI:17839"/>
        <dbReference type="ChEBI" id="CHEBI:29985"/>
        <dbReference type="ChEBI" id="CHEBI:30616"/>
        <dbReference type="ChEBI" id="CHEBI:43474"/>
        <dbReference type="ChEBI" id="CHEBI:57451"/>
        <dbReference type="ChEBI" id="CHEBI:456216"/>
        <dbReference type="EC" id="6.3.2.12"/>
    </reaction>
</comment>
<dbReference type="InterPro" id="IPR001645">
    <property type="entry name" value="Folylpolyglutamate_synth"/>
</dbReference>
<dbReference type="STRING" id="1279009.ADICEAN_01979"/>
<dbReference type="GO" id="GO:0004326">
    <property type="term" value="F:tetrahydrofolylpolyglutamate synthase activity"/>
    <property type="evidence" value="ECO:0007669"/>
    <property type="project" value="UniProtKB-EC"/>
</dbReference>
<evidence type="ECO:0000256" key="6">
    <source>
        <dbReference type="ARBA" id="ARBA00013023"/>
    </source>
</evidence>
<evidence type="ECO:0000256" key="14">
    <source>
        <dbReference type="ARBA" id="ARBA00022909"/>
    </source>
</evidence>
<dbReference type="PROSITE" id="PS01012">
    <property type="entry name" value="FOLYLPOLYGLU_SYNT_2"/>
    <property type="match status" value="1"/>
</dbReference>
<proteinExistence type="inferred from homology"/>
<comment type="catalytic activity">
    <reaction evidence="20">
        <text>(6R)-5,10-methylenetetrahydrofolyl-(gamma-L-Glu)(n) + L-glutamate + ATP = (6R)-5,10-methylenetetrahydrofolyl-(gamma-L-Glu)(n+1) + ADP + phosphate + H(+)</text>
        <dbReference type="Rhea" id="RHEA:51912"/>
        <dbReference type="Rhea" id="RHEA-COMP:13257"/>
        <dbReference type="Rhea" id="RHEA-COMP:13258"/>
        <dbReference type="ChEBI" id="CHEBI:15378"/>
        <dbReference type="ChEBI" id="CHEBI:29985"/>
        <dbReference type="ChEBI" id="CHEBI:30616"/>
        <dbReference type="ChEBI" id="CHEBI:43474"/>
        <dbReference type="ChEBI" id="CHEBI:136572"/>
        <dbReference type="ChEBI" id="CHEBI:456216"/>
        <dbReference type="EC" id="6.3.2.17"/>
    </reaction>
</comment>
<evidence type="ECO:0000256" key="1">
    <source>
        <dbReference type="ARBA" id="ARBA00001946"/>
    </source>
</evidence>
<evidence type="ECO:0000256" key="18">
    <source>
        <dbReference type="ARBA" id="ARBA00047493"/>
    </source>
</evidence>
<dbReference type="Pfam" id="PF08245">
    <property type="entry name" value="Mur_ligase_M"/>
    <property type="match status" value="1"/>
</dbReference>
<dbReference type="AlphaFoldDB" id="M7NM77"/>
<evidence type="ECO:0000256" key="20">
    <source>
        <dbReference type="ARBA" id="ARBA00049035"/>
    </source>
</evidence>
<dbReference type="PATRIC" id="fig|1279009.4.peg.2008"/>
<evidence type="ECO:0000256" key="5">
    <source>
        <dbReference type="ARBA" id="ARBA00008276"/>
    </source>
</evidence>
<keyword evidence="9 22" id="KW-0436">Ligase</keyword>
<evidence type="ECO:0000259" key="23">
    <source>
        <dbReference type="Pfam" id="PF02875"/>
    </source>
</evidence>
<dbReference type="InterPro" id="IPR004101">
    <property type="entry name" value="Mur_ligase_C"/>
</dbReference>
<dbReference type="InterPro" id="IPR036565">
    <property type="entry name" value="Mur-like_cat_sf"/>
</dbReference>
<keyword evidence="13" id="KW-0460">Magnesium</keyword>
<comment type="pathway">
    <text evidence="4">Cofactor biosynthesis; tetrahydrofolylpolyglutamate biosynthesis.</text>
</comment>
<dbReference type="PIRSF" id="PIRSF001563">
    <property type="entry name" value="Folylpolyglu_synth"/>
    <property type="match status" value="1"/>
</dbReference>
<name>M7NM77_9BACT</name>
<dbReference type="Pfam" id="PF02875">
    <property type="entry name" value="Mur_ligase_C"/>
    <property type="match status" value="1"/>
</dbReference>
<keyword evidence="14" id="KW-0289">Folate biosynthesis</keyword>
<dbReference type="RefSeq" id="WP_009195375.1">
    <property type="nucleotide sequence ID" value="NZ_AODQ01000042.1"/>
</dbReference>
<dbReference type="GO" id="GO:0005737">
    <property type="term" value="C:cytoplasm"/>
    <property type="evidence" value="ECO:0007669"/>
    <property type="project" value="TreeGrafter"/>
</dbReference>
<keyword evidence="12 22" id="KW-0067">ATP-binding</keyword>
<dbReference type="InterPro" id="IPR018109">
    <property type="entry name" value="Folylpolyglutamate_synth_CS"/>
</dbReference>
<evidence type="ECO:0000256" key="7">
    <source>
        <dbReference type="ARBA" id="ARBA00013025"/>
    </source>
</evidence>
<evidence type="ECO:0000256" key="3">
    <source>
        <dbReference type="ARBA" id="ARBA00004799"/>
    </source>
</evidence>
<protein>
    <recommendedName>
        <fullName evidence="8">Dihydrofolate synthase/folylpolyglutamate synthase</fullName>
        <ecNumber evidence="6">6.3.2.12</ecNumber>
        <ecNumber evidence="7">6.3.2.17</ecNumber>
    </recommendedName>
    <alternativeName>
        <fullName evidence="17">Folylpoly-gamma-glutamate synthetase-dihydrofolate synthetase</fullName>
    </alternativeName>
    <alternativeName>
        <fullName evidence="15">Folylpolyglutamate synthetase</fullName>
    </alternativeName>
    <alternativeName>
        <fullName evidence="16">Tetrahydrofolylpolyglutamate synthase</fullName>
    </alternativeName>
</protein>
<dbReference type="SUPFAM" id="SSF53623">
    <property type="entry name" value="MurD-like peptide ligases, catalytic domain"/>
    <property type="match status" value="1"/>
</dbReference>
<comment type="catalytic activity">
    <reaction evidence="19">
        <text>10-formyltetrahydrofolyl-(gamma-L-Glu)(n) + L-glutamate + ATP = 10-formyltetrahydrofolyl-(gamma-L-Glu)(n+1) + ADP + phosphate + H(+)</text>
        <dbReference type="Rhea" id="RHEA:51904"/>
        <dbReference type="Rhea" id="RHEA-COMP:13088"/>
        <dbReference type="Rhea" id="RHEA-COMP:14300"/>
        <dbReference type="ChEBI" id="CHEBI:15378"/>
        <dbReference type="ChEBI" id="CHEBI:29985"/>
        <dbReference type="ChEBI" id="CHEBI:30616"/>
        <dbReference type="ChEBI" id="CHEBI:43474"/>
        <dbReference type="ChEBI" id="CHEBI:134413"/>
        <dbReference type="ChEBI" id="CHEBI:456216"/>
        <dbReference type="EC" id="6.3.2.17"/>
    </reaction>
</comment>
<sequence>MDYRQTLEYLFGMLPMFQRVGAAAFKKDLSNTIRLCKALDYPHLKFPSVHVAGTNGKGSSSHTLASILQAAGYKTGLYTSPHLKDFTERIRINGACIPQPEVVAWVEQHRGLIEEIKPSFFELTVGMAFDWFAREQVDIAIIETGMGGRLDSTNVIHPLVSLITRIGLDHVAFLGDTLPLIAREKAGIIKPQVPVVISQRQPAVEGVFLETARQQNAPLVFAEEHYHAHWQPSGLLHITQQDSPWLAAQPTDLKAHYYAANLPGVLAVIDQLNQLNYVIPKEAVAEGIASVCQKTGLKGRWQVLDQHPLTVADVSHNPDGMEHLMLQVANTPHQQLHIVLGMVADKDVSNTLSALPKGAFYYFCQADIPRALAAAALAEKAQEYQLKGVVVAEVNEALALARRKAAADDMILVTGSTFVVADLENL</sequence>
<dbReference type="Gene3D" id="3.40.1190.10">
    <property type="entry name" value="Mur-like, catalytic domain"/>
    <property type="match status" value="1"/>
</dbReference>
<comment type="similarity">
    <text evidence="5 22">Belongs to the folylpolyglutamate synthase family.</text>
</comment>
<dbReference type="GO" id="GO:0046872">
    <property type="term" value="F:metal ion binding"/>
    <property type="evidence" value="ECO:0007669"/>
    <property type="project" value="UniProtKB-KW"/>
</dbReference>
<evidence type="ECO:0000256" key="22">
    <source>
        <dbReference type="PIRNR" id="PIRNR001563"/>
    </source>
</evidence>
<dbReference type="PROSITE" id="PS01011">
    <property type="entry name" value="FOLYLPOLYGLU_SYNT_1"/>
    <property type="match status" value="1"/>
</dbReference>
<dbReference type="PANTHER" id="PTHR11136">
    <property type="entry name" value="FOLYLPOLYGLUTAMATE SYNTHASE-RELATED"/>
    <property type="match status" value="1"/>
</dbReference>
<evidence type="ECO:0000256" key="13">
    <source>
        <dbReference type="ARBA" id="ARBA00022842"/>
    </source>
</evidence>
<gene>
    <name evidence="25" type="primary">folC</name>
    <name evidence="25" type="ORF">ADICEAN_01979</name>
</gene>
<dbReference type="InterPro" id="IPR036615">
    <property type="entry name" value="Mur_ligase_C_dom_sf"/>
</dbReference>
<feature type="domain" description="Mur ligase C-terminal" evidence="23">
    <location>
        <begin position="299"/>
        <end position="416"/>
    </location>
</feature>
<evidence type="ECO:0000256" key="8">
    <source>
        <dbReference type="ARBA" id="ARBA00019357"/>
    </source>
</evidence>
<dbReference type="FunFam" id="3.40.1190.10:FF:000011">
    <property type="entry name" value="Folylpolyglutamate synthase/dihydrofolate synthase"/>
    <property type="match status" value="1"/>
</dbReference>
<evidence type="ECO:0000256" key="4">
    <source>
        <dbReference type="ARBA" id="ARBA00005150"/>
    </source>
</evidence>
<evidence type="ECO:0000256" key="21">
    <source>
        <dbReference type="ARBA" id="ARBA00049161"/>
    </source>
</evidence>
<evidence type="ECO:0000313" key="26">
    <source>
        <dbReference type="Proteomes" id="UP000011910"/>
    </source>
</evidence>
<evidence type="ECO:0000256" key="9">
    <source>
        <dbReference type="ARBA" id="ARBA00022598"/>
    </source>
</evidence>
<dbReference type="GO" id="GO:0046656">
    <property type="term" value="P:folic acid biosynthetic process"/>
    <property type="evidence" value="ECO:0007669"/>
    <property type="project" value="UniProtKB-KW"/>
</dbReference>
<evidence type="ECO:0000256" key="12">
    <source>
        <dbReference type="ARBA" id="ARBA00022840"/>
    </source>
</evidence>
<feature type="domain" description="Mur ligase central" evidence="24">
    <location>
        <begin position="51"/>
        <end position="227"/>
    </location>
</feature>
<evidence type="ECO:0000256" key="16">
    <source>
        <dbReference type="ARBA" id="ARBA00030592"/>
    </source>
</evidence>
<comment type="cofactor">
    <cofactor evidence="1">
        <name>Mg(2+)</name>
        <dbReference type="ChEBI" id="CHEBI:18420"/>
    </cofactor>
</comment>
<dbReference type="EC" id="6.3.2.17" evidence="7"/>
<dbReference type="GO" id="GO:0008841">
    <property type="term" value="F:dihydrofolate synthase activity"/>
    <property type="evidence" value="ECO:0007669"/>
    <property type="project" value="UniProtKB-EC"/>
</dbReference>
<accession>M7NM77</accession>
<evidence type="ECO:0000256" key="2">
    <source>
        <dbReference type="ARBA" id="ARBA00002714"/>
    </source>
</evidence>
<evidence type="ECO:0000256" key="17">
    <source>
        <dbReference type="ARBA" id="ARBA00032510"/>
    </source>
</evidence>
<evidence type="ECO:0000313" key="25">
    <source>
        <dbReference type="EMBL" id="EMR02885.1"/>
    </source>
</evidence>
<comment type="function">
    <text evidence="2">Functions in two distinct reactions of the de novo folate biosynthetic pathway. Catalyzes the addition of a glutamate residue to dihydropteroate (7,8-dihydropteroate or H2Pte) to form dihydrofolate (7,8-dihydrofolate monoglutamate or H2Pte-Glu). Also catalyzes successive additions of L-glutamate to tetrahydrofolate or 10-formyltetrahydrofolate or 5,10-methylenetetrahydrofolate, leading to folylpolyglutamate derivatives.</text>
</comment>
<evidence type="ECO:0000256" key="11">
    <source>
        <dbReference type="ARBA" id="ARBA00022741"/>
    </source>
</evidence>
<evidence type="ECO:0000256" key="19">
    <source>
        <dbReference type="ARBA" id="ARBA00047808"/>
    </source>
</evidence>
<dbReference type="PANTHER" id="PTHR11136:SF0">
    <property type="entry name" value="DIHYDROFOLATE SYNTHETASE-RELATED"/>
    <property type="match status" value="1"/>
</dbReference>
<dbReference type="GO" id="GO:0005524">
    <property type="term" value="F:ATP binding"/>
    <property type="evidence" value="ECO:0007669"/>
    <property type="project" value="UniProtKB-KW"/>
</dbReference>
<evidence type="ECO:0000256" key="10">
    <source>
        <dbReference type="ARBA" id="ARBA00022723"/>
    </source>
</evidence>
<evidence type="ECO:0000259" key="24">
    <source>
        <dbReference type="Pfam" id="PF08245"/>
    </source>
</evidence>
<organism evidence="25 26">
    <name type="scientific">Cesiribacter andamanensis AMV16</name>
    <dbReference type="NCBI Taxonomy" id="1279009"/>
    <lineage>
        <taxon>Bacteria</taxon>
        <taxon>Pseudomonadati</taxon>
        <taxon>Bacteroidota</taxon>
        <taxon>Cytophagia</taxon>
        <taxon>Cytophagales</taxon>
        <taxon>Cesiribacteraceae</taxon>
        <taxon>Cesiribacter</taxon>
    </lineage>
</organism>
<reference evidence="25 26" key="1">
    <citation type="journal article" date="2013" name="Genome Announc.">
        <title>Draft Genome Sequence of Cesiribacter andamanensis Strain AMV16T, Isolated from a Soil Sample from a Mud Volcano in the Andaman Islands, India.</title>
        <authorList>
            <person name="Shivaji S."/>
            <person name="Ara S."/>
            <person name="Begum Z."/>
            <person name="Srinivas T.N."/>
            <person name="Singh A."/>
            <person name="Kumar Pinnaka A."/>
        </authorList>
    </citation>
    <scope>NUCLEOTIDE SEQUENCE [LARGE SCALE GENOMIC DNA]</scope>
    <source>
        <strain evidence="25 26">AMV16</strain>
    </source>
</reference>
<comment type="catalytic activity">
    <reaction evidence="18">
        <text>(6S)-5,6,7,8-tetrahydrofolyl-(gamma-L-Glu)(n) + L-glutamate + ATP = (6S)-5,6,7,8-tetrahydrofolyl-(gamma-L-Glu)(n+1) + ADP + phosphate + H(+)</text>
        <dbReference type="Rhea" id="RHEA:10580"/>
        <dbReference type="Rhea" id="RHEA-COMP:14738"/>
        <dbReference type="Rhea" id="RHEA-COMP:14740"/>
        <dbReference type="ChEBI" id="CHEBI:15378"/>
        <dbReference type="ChEBI" id="CHEBI:29985"/>
        <dbReference type="ChEBI" id="CHEBI:30616"/>
        <dbReference type="ChEBI" id="CHEBI:43474"/>
        <dbReference type="ChEBI" id="CHEBI:141005"/>
        <dbReference type="ChEBI" id="CHEBI:456216"/>
        <dbReference type="EC" id="6.3.2.17"/>
    </reaction>
</comment>
<evidence type="ECO:0000256" key="15">
    <source>
        <dbReference type="ARBA" id="ARBA00030048"/>
    </source>
</evidence>
<keyword evidence="26" id="KW-1185">Reference proteome</keyword>
<keyword evidence="11 22" id="KW-0547">Nucleotide-binding</keyword>
<dbReference type="NCBIfam" id="TIGR01499">
    <property type="entry name" value="folC"/>
    <property type="match status" value="1"/>
</dbReference>